<organism evidence="2 3">
    <name type="scientific">Candidatus Kuenenbacteria bacterium CG1_02_38_13</name>
    <dbReference type="NCBI Taxonomy" id="1805235"/>
    <lineage>
        <taxon>Bacteria</taxon>
        <taxon>Candidatus Kueneniibacteriota</taxon>
    </lineage>
</organism>
<dbReference type="EMBL" id="MNVB01000062">
    <property type="protein sequence ID" value="OIO16419.1"/>
    <property type="molecule type" value="Genomic_DNA"/>
</dbReference>
<protein>
    <recommendedName>
        <fullName evidence="1">Transposase DDE domain-containing protein</fullName>
    </recommendedName>
</protein>
<dbReference type="Proteomes" id="UP000182465">
    <property type="component" value="Unassembled WGS sequence"/>
</dbReference>
<evidence type="ECO:0000313" key="2">
    <source>
        <dbReference type="EMBL" id="OIO16419.1"/>
    </source>
</evidence>
<gene>
    <name evidence="2" type="ORF">AUJ29_02915</name>
</gene>
<evidence type="ECO:0000259" key="1">
    <source>
        <dbReference type="Pfam" id="PF13612"/>
    </source>
</evidence>
<reference evidence="2 3" key="1">
    <citation type="journal article" date="2016" name="Environ. Microbiol.">
        <title>Genomic resolution of a cold subsurface aquifer community provides metabolic insights for novel microbes adapted to high CO concentrations.</title>
        <authorList>
            <person name="Probst A.J."/>
            <person name="Castelle C.J."/>
            <person name="Singh A."/>
            <person name="Brown C.T."/>
            <person name="Anantharaman K."/>
            <person name="Sharon I."/>
            <person name="Hug L.A."/>
            <person name="Burstein D."/>
            <person name="Emerson J.B."/>
            <person name="Thomas B.C."/>
            <person name="Banfield J.F."/>
        </authorList>
    </citation>
    <scope>NUCLEOTIDE SEQUENCE [LARGE SCALE GENOMIC DNA]</scope>
    <source>
        <strain evidence="2">CG1_02_38_13</strain>
    </source>
</reference>
<dbReference type="Pfam" id="PF13612">
    <property type="entry name" value="DDE_Tnp_1_3"/>
    <property type="match status" value="1"/>
</dbReference>
<sequence>MKAFIPVFNAIRQVVKFFSKQLHFDKYQSKTGRKLALPIEDILSLAIFKQKNYIATKKSLYHIFKPKCSYKTLVVNLNRWFSLAVIILVLLMKINRQNAHLVKHIDSTEIPVCLFRNAHRHKTMKQYAEFRKKGNAVFYGLKLHIITDFKRQLLSINFTGAKIDDRDVVIKMSKGLTGIFMADAGYISDKLAREFYQEHNRVLLAKPRSNMKKMMTAFEEMLCRTRMLIEINFRELKLFYGLVTSLPRSVGGYLSNYIYSILAYQIV</sequence>
<name>A0A1J4TZG3_9BACT</name>
<feature type="domain" description="Transposase DDE" evidence="1">
    <location>
        <begin position="102"/>
        <end position="238"/>
    </location>
</feature>
<comment type="caution">
    <text evidence="2">The sequence shown here is derived from an EMBL/GenBank/DDBJ whole genome shotgun (WGS) entry which is preliminary data.</text>
</comment>
<proteinExistence type="predicted"/>
<dbReference type="InterPro" id="IPR025668">
    <property type="entry name" value="Tnp_DDE_dom"/>
</dbReference>
<accession>A0A1J4TZG3</accession>
<dbReference type="AlphaFoldDB" id="A0A1J4TZG3"/>
<evidence type="ECO:0000313" key="3">
    <source>
        <dbReference type="Proteomes" id="UP000182465"/>
    </source>
</evidence>